<evidence type="ECO:0000313" key="3">
    <source>
        <dbReference type="EMBL" id="QBE50021.1"/>
    </source>
</evidence>
<keyword evidence="4" id="KW-1185">Reference proteome</keyword>
<reference evidence="3 4" key="1">
    <citation type="submission" date="2019-02" db="EMBL/GenBank/DDBJ databases">
        <authorList>
            <person name="Sun L."/>
            <person name="Pan D."/>
            <person name="Wu X."/>
        </authorList>
    </citation>
    <scope>NUCLEOTIDE SEQUENCE [LARGE SCALE GENOMIC DNA]</scope>
    <source>
        <strain evidence="3 4">JW-1</strain>
    </source>
</reference>
<dbReference type="InterPro" id="IPR050266">
    <property type="entry name" value="AB_hydrolase_sf"/>
</dbReference>
<organism evidence="3 4">
    <name type="scientific">Leucobacter triazinivorans</name>
    <dbReference type="NCBI Taxonomy" id="1784719"/>
    <lineage>
        <taxon>Bacteria</taxon>
        <taxon>Bacillati</taxon>
        <taxon>Actinomycetota</taxon>
        <taxon>Actinomycetes</taxon>
        <taxon>Micrococcales</taxon>
        <taxon>Microbacteriaceae</taxon>
        <taxon>Leucobacter</taxon>
    </lineage>
</organism>
<dbReference type="GO" id="GO:0016787">
    <property type="term" value="F:hydrolase activity"/>
    <property type="evidence" value="ECO:0007669"/>
    <property type="project" value="UniProtKB-KW"/>
</dbReference>
<accession>A0A4P6KIU1</accession>
<evidence type="ECO:0000313" key="2">
    <source>
        <dbReference type="EMBL" id="QBE48903.1"/>
    </source>
</evidence>
<dbReference type="Pfam" id="PF12697">
    <property type="entry name" value="Abhydrolase_6"/>
    <property type="match status" value="1"/>
</dbReference>
<keyword evidence="3" id="KW-0378">Hydrolase</keyword>
<dbReference type="PANTHER" id="PTHR43798">
    <property type="entry name" value="MONOACYLGLYCEROL LIPASE"/>
    <property type="match status" value="1"/>
</dbReference>
<gene>
    <name evidence="2" type="ORF">EVS81_08690</name>
    <name evidence="3" type="ORF">EVS81_15265</name>
</gene>
<dbReference type="EMBL" id="CP035806">
    <property type="protein sequence ID" value="QBE50021.1"/>
    <property type="molecule type" value="Genomic_DNA"/>
</dbReference>
<dbReference type="EMBL" id="CP035806">
    <property type="protein sequence ID" value="QBE48903.1"/>
    <property type="molecule type" value="Genomic_DNA"/>
</dbReference>
<proteinExistence type="predicted"/>
<evidence type="ECO:0000259" key="1">
    <source>
        <dbReference type="Pfam" id="PF12697"/>
    </source>
</evidence>
<evidence type="ECO:0000313" key="4">
    <source>
        <dbReference type="Proteomes" id="UP000289260"/>
    </source>
</evidence>
<protein>
    <submittedName>
        <fullName evidence="3">Alpha/beta fold hydrolase</fullName>
    </submittedName>
</protein>
<feature type="domain" description="AB hydrolase-1" evidence="1">
    <location>
        <begin position="7"/>
        <end position="133"/>
    </location>
</feature>
<sequence length="150" mass="15958">MRAVAGAMIALQFALDHPARVRSLTLAAGQVKPPRALMAVQGAVFRLLPAKVLEKQGARKNVMLSVLRAVSRADFSDRLDEVSSPTLVLCGEKDRPNLPAARALATGIRGAELRIIPGAGHQSHMQAPEAFATLLGEFLTRVSAQEVDNG</sequence>
<dbReference type="OrthoDB" id="2987348at2"/>
<dbReference type="KEGG" id="ltr:EVS81_08690"/>
<dbReference type="InterPro" id="IPR029058">
    <property type="entry name" value="AB_hydrolase_fold"/>
</dbReference>
<name>A0A4P6KIU1_9MICO</name>
<dbReference type="InterPro" id="IPR000073">
    <property type="entry name" value="AB_hydrolase_1"/>
</dbReference>
<dbReference type="SUPFAM" id="SSF53474">
    <property type="entry name" value="alpha/beta-Hydrolases"/>
    <property type="match status" value="1"/>
</dbReference>
<dbReference type="Gene3D" id="3.40.50.1820">
    <property type="entry name" value="alpha/beta hydrolase"/>
    <property type="match status" value="2"/>
</dbReference>
<dbReference type="AlphaFoldDB" id="A0A4P6KIU1"/>
<dbReference type="KEGG" id="ltr:EVS81_15265"/>
<dbReference type="Proteomes" id="UP000289260">
    <property type="component" value="Chromosome"/>
</dbReference>